<dbReference type="EMBL" id="MVDD01000015">
    <property type="protein sequence ID" value="PKQ61301.1"/>
    <property type="molecule type" value="Genomic_DNA"/>
</dbReference>
<evidence type="ECO:0000313" key="1">
    <source>
        <dbReference type="EMBL" id="PKQ61301.1"/>
    </source>
</evidence>
<dbReference type="AlphaFoldDB" id="A0A2N3HTD9"/>
<sequence>MAVVKFSGKPIEKLIDTVSKGIGILYEPKRIRKKADAEAYRLEKLEEAKAKGLILKSDAEFEIIERARERFAHREINRQINLESIVEKSTKHLGETVSEEPVDEDWRTRFFSKAQDVTNEEMQEVWGKILAEEVTKPGKISFRTLEVISNLSKNEAHLFELACKIALNDGRILKMSSDNAFDNYGINYTSLLKLRAAGLIYDSDTLNVTYGYIEHLSGVIINFGSKVILCNKENTKEYKFDQVLFTPSGTELMQTINTDKNYEYINKFIEAKQKEQFVFKILN</sequence>
<dbReference type="Proteomes" id="UP000233535">
    <property type="component" value="Unassembled WGS sequence"/>
</dbReference>
<gene>
    <name evidence="1" type="ORF">BZG02_16020</name>
</gene>
<keyword evidence="2" id="KW-1185">Reference proteome</keyword>
<comment type="caution">
    <text evidence="1">The sequence shown here is derived from an EMBL/GenBank/DDBJ whole genome shotgun (WGS) entry which is preliminary data.</text>
</comment>
<evidence type="ECO:0008006" key="3">
    <source>
        <dbReference type="Google" id="ProtNLM"/>
    </source>
</evidence>
<evidence type="ECO:0000313" key="2">
    <source>
        <dbReference type="Proteomes" id="UP000233535"/>
    </source>
</evidence>
<proteinExistence type="predicted"/>
<name>A0A2N3HTD9_9BACT</name>
<dbReference type="InterPro" id="IPR021254">
    <property type="entry name" value="DUF2806"/>
</dbReference>
<protein>
    <recommendedName>
        <fullName evidence="3">DUF2806 domain-containing protein</fullName>
    </recommendedName>
</protein>
<dbReference type="RefSeq" id="WP_101262560.1">
    <property type="nucleotide sequence ID" value="NZ_MVDD01000015.1"/>
</dbReference>
<reference evidence="1 2" key="1">
    <citation type="journal article" date="2017" name="Front. Microbiol.">
        <title>Labilibaculum manganireducens gen. nov., sp. nov. and Labilibaculum filiforme sp. nov., Novel Bacteroidetes Isolated from Subsurface Sediments of the Baltic Sea.</title>
        <authorList>
            <person name="Vandieken V."/>
            <person name="Marshall I.P."/>
            <person name="Niemann H."/>
            <person name="Engelen B."/>
            <person name="Cypionka H."/>
        </authorList>
    </citation>
    <scope>NUCLEOTIDE SEQUENCE [LARGE SCALE GENOMIC DNA]</scope>
    <source>
        <strain evidence="1 2">59.16B</strain>
    </source>
</reference>
<dbReference type="Pfam" id="PF10987">
    <property type="entry name" value="DUF2806"/>
    <property type="match status" value="1"/>
</dbReference>
<dbReference type="OrthoDB" id="886161at2"/>
<organism evidence="1 2">
    <name type="scientific">Labilibaculum filiforme</name>
    <dbReference type="NCBI Taxonomy" id="1940526"/>
    <lineage>
        <taxon>Bacteria</taxon>
        <taxon>Pseudomonadati</taxon>
        <taxon>Bacteroidota</taxon>
        <taxon>Bacteroidia</taxon>
        <taxon>Marinilabiliales</taxon>
        <taxon>Marinifilaceae</taxon>
        <taxon>Labilibaculum</taxon>
    </lineage>
</organism>
<accession>A0A2N3HTD9</accession>